<keyword evidence="4" id="KW-0804">Transcription</keyword>
<dbReference type="GO" id="GO:0032922">
    <property type="term" value="P:circadian regulation of gene expression"/>
    <property type="evidence" value="ECO:0007669"/>
    <property type="project" value="TreeGrafter"/>
</dbReference>
<dbReference type="GO" id="GO:0046983">
    <property type="term" value="F:protein dimerization activity"/>
    <property type="evidence" value="ECO:0007669"/>
    <property type="project" value="InterPro"/>
</dbReference>
<evidence type="ECO:0000259" key="6">
    <source>
        <dbReference type="PROSITE" id="PS50888"/>
    </source>
</evidence>
<proteinExistence type="predicted"/>
<evidence type="ECO:0000313" key="8">
    <source>
        <dbReference type="Proteomes" id="UP000265040"/>
    </source>
</evidence>
<dbReference type="Pfam" id="PF00010">
    <property type="entry name" value="HLH"/>
    <property type="match status" value="1"/>
</dbReference>
<dbReference type="GO" id="GO:0000122">
    <property type="term" value="P:negative regulation of transcription by RNA polymerase II"/>
    <property type="evidence" value="ECO:0007669"/>
    <property type="project" value="InterPro"/>
</dbReference>
<dbReference type="Ensembl" id="ENSATET00000045405.1">
    <property type="protein sequence ID" value="ENSATEP00000055625.1"/>
    <property type="gene ID" value="ENSATEG00000028189.1"/>
</dbReference>
<protein>
    <recommendedName>
        <fullName evidence="6">BHLH domain-containing protein</fullName>
    </recommendedName>
</protein>
<feature type="domain" description="BHLH" evidence="6">
    <location>
        <begin position="31"/>
        <end position="83"/>
    </location>
</feature>
<organism evidence="7 8">
    <name type="scientific">Anabas testudineus</name>
    <name type="common">Climbing perch</name>
    <name type="synonym">Anthias testudineus</name>
    <dbReference type="NCBI Taxonomy" id="64144"/>
    <lineage>
        <taxon>Eukaryota</taxon>
        <taxon>Metazoa</taxon>
        <taxon>Chordata</taxon>
        <taxon>Craniata</taxon>
        <taxon>Vertebrata</taxon>
        <taxon>Euteleostomi</taxon>
        <taxon>Actinopterygii</taxon>
        <taxon>Neopterygii</taxon>
        <taxon>Teleostei</taxon>
        <taxon>Neoteleostei</taxon>
        <taxon>Acanthomorphata</taxon>
        <taxon>Anabantaria</taxon>
        <taxon>Anabantiformes</taxon>
        <taxon>Anabantoidei</taxon>
        <taxon>Anabantidae</taxon>
        <taxon>Anabas</taxon>
    </lineage>
</organism>
<keyword evidence="2" id="KW-0678">Repressor</keyword>
<dbReference type="InParanoid" id="A0A7N6AZU8"/>
<dbReference type="OrthoDB" id="10047910at2759"/>
<dbReference type="PROSITE" id="PS50888">
    <property type="entry name" value="BHLH"/>
    <property type="match status" value="1"/>
</dbReference>
<dbReference type="GeneTree" id="ENSGT00940000177938"/>
<dbReference type="InterPro" id="IPR011598">
    <property type="entry name" value="bHLH_dom"/>
</dbReference>
<dbReference type="InterPro" id="IPR036638">
    <property type="entry name" value="HLH_DNA-bd_sf"/>
</dbReference>
<dbReference type="PANTHER" id="PTHR11723:SF17">
    <property type="entry name" value="PROTEIN EXTRA-MACROCHAETAE"/>
    <property type="match status" value="1"/>
</dbReference>
<keyword evidence="8" id="KW-1185">Reference proteome</keyword>
<dbReference type="SMART" id="SM00353">
    <property type="entry name" value="HLH"/>
    <property type="match status" value="1"/>
</dbReference>
<evidence type="ECO:0000256" key="2">
    <source>
        <dbReference type="ARBA" id="ARBA00022491"/>
    </source>
</evidence>
<dbReference type="SUPFAM" id="SSF47459">
    <property type="entry name" value="HLH, helix-loop-helix DNA-binding domain"/>
    <property type="match status" value="1"/>
</dbReference>
<comment type="subcellular location">
    <subcellularLocation>
        <location evidence="1">Nucleus</location>
    </subcellularLocation>
</comment>
<sequence length="121" mass="13962">MRARIPVLSAGRRRPRCRRPLPHFSRNKSLSAAAEEPRVPLLLLRDMDLCYRLLRQLVPGVPPGRAASRVEILQHVIDYILDLQAELDSCPDRDPAEPQREEAHRCDRFILNERVESTSVF</sequence>
<evidence type="ECO:0000256" key="3">
    <source>
        <dbReference type="ARBA" id="ARBA00023015"/>
    </source>
</evidence>
<dbReference type="Gene3D" id="4.10.280.10">
    <property type="entry name" value="Helix-loop-helix DNA-binding domain"/>
    <property type="match status" value="1"/>
</dbReference>
<accession>A0A7N6AZU8</accession>
<reference evidence="7" key="1">
    <citation type="submission" date="2021-04" db="EMBL/GenBank/DDBJ databases">
        <authorList>
            <consortium name="Wellcome Sanger Institute Data Sharing"/>
        </authorList>
    </citation>
    <scope>NUCLEOTIDE SEQUENCE [LARGE SCALE GENOMIC DNA]</scope>
</reference>
<dbReference type="Proteomes" id="UP000265040">
    <property type="component" value="Chromosome 24"/>
</dbReference>
<name>A0A7N6AZU8_ANATE</name>
<dbReference type="InterPro" id="IPR026052">
    <property type="entry name" value="DNA-bd_prot-inh"/>
</dbReference>
<dbReference type="GO" id="GO:0030154">
    <property type="term" value="P:cell differentiation"/>
    <property type="evidence" value="ECO:0007669"/>
    <property type="project" value="TreeGrafter"/>
</dbReference>
<evidence type="ECO:0000313" key="7">
    <source>
        <dbReference type="Ensembl" id="ENSATEP00000055625.1"/>
    </source>
</evidence>
<reference evidence="7" key="2">
    <citation type="submission" date="2025-08" db="UniProtKB">
        <authorList>
            <consortium name="Ensembl"/>
        </authorList>
    </citation>
    <scope>IDENTIFICATION</scope>
</reference>
<dbReference type="AlphaFoldDB" id="A0A7N6AZU8"/>
<keyword evidence="3" id="KW-0805">Transcription regulation</keyword>
<reference evidence="7" key="3">
    <citation type="submission" date="2025-09" db="UniProtKB">
        <authorList>
            <consortium name="Ensembl"/>
        </authorList>
    </citation>
    <scope>IDENTIFICATION</scope>
</reference>
<dbReference type="PANTHER" id="PTHR11723">
    <property type="entry name" value="DNA-BINDING PROTEIN INHIBITOR"/>
    <property type="match status" value="1"/>
</dbReference>
<evidence type="ECO:0000256" key="5">
    <source>
        <dbReference type="ARBA" id="ARBA00023242"/>
    </source>
</evidence>
<dbReference type="GO" id="GO:0005634">
    <property type="term" value="C:nucleus"/>
    <property type="evidence" value="ECO:0007669"/>
    <property type="project" value="UniProtKB-SubCell"/>
</dbReference>
<evidence type="ECO:0000256" key="4">
    <source>
        <dbReference type="ARBA" id="ARBA00023163"/>
    </source>
</evidence>
<keyword evidence="5" id="KW-0539">Nucleus</keyword>
<evidence type="ECO:0000256" key="1">
    <source>
        <dbReference type="ARBA" id="ARBA00004123"/>
    </source>
</evidence>
<dbReference type="GO" id="GO:0005737">
    <property type="term" value="C:cytoplasm"/>
    <property type="evidence" value="ECO:0007669"/>
    <property type="project" value="InterPro"/>
</dbReference>